<dbReference type="GO" id="GO:0004519">
    <property type="term" value="F:endonuclease activity"/>
    <property type="evidence" value="ECO:0007669"/>
    <property type="project" value="InterPro"/>
</dbReference>
<dbReference type="STRING" id="933852.A0A0C3BBL7"/>
<evidence type="ECO:0008006" key="3">
    <source>
        <dbReference type="Google" id="ProtNLM"/>
    </source>
</evidence>
<dbReference type="EMBL" id="KN824291">
    <property type="protein sequence ID" value="KIM28856.1"/>
    <property type="molecule type" value="Genomic_DNA"/>
</dbReference>
<evidence type="ECO:0000313" key="2">
    <source>
        <dbReference type="Proteomes" id="UP000054097"/>
    </source>
</evidence>
<organism evidence="1 2">
    <name type="scientific">Serendipita vermifera MAFF 305830</name>
    <dbReference type="NCBI Taxonomy" id="933852"/>
    <lineage>
        <taxon>Eukaryota</taxon>
        <taxon>Fungi</taxon>
        <taxon>Dikarya</taxon>
        <taxon>Basidiomycota</taxon>
        <taxon>Agaricomycotina</taxon>
        <taxon>Agaricomycetes</taxon>
        <taxon>Sebacinales</taxon>
        <taxon>Serendipitaceae</taxon>
        <taxon>Serendipita</taxon>
    </lineage>
</organism>
<dbReference type="InterPro" id="IPR007174">
    <property type="entry name" value="Las1"/>
</dbReference>
<name>A0A0C3BBL7_SERVB</name>
<dbReference type="PANTHER" id="PTHR15002">
    <property type="entry name" value="RIBOSOMAL BIOGENESIS PROTEIN LAS1L"/>
    <property type="match status" value="1"/>
</dbReference>
<dbReference type="GO" id="GO:0000470">
    <property type="term" value="P:maturation of LSU-rRNA"/>
    <property type="evidence" value="ECO:0007669"/>
    <property type="project" value="TreeGrafter"/>
</dbReference>
<dbReference type="PANTHER" id="PTHR15002:SF0">
    <property type="entry name" value="RIBOSOMAL BIOGENESIS PROTEIN LAS1L"/>
    <property type="match status" value="1"/>
</dbReference>
<gene>
    <name evidence="1" type="ORF">M408DRAFT_23504</name>
</gene>
<dbReference type="HOGENOM" id="CLU_031483_0_0_1"/>
<reference evidence="2" key="2">
    <citation type="submission" date="2015-01" db="EMBL/GenBank/DDBJ databases">
        <title>Evolutionary Origins and Diversification of the Mycorrhizal Mutualists.</title>
        <authorList>
            <consortium name="DOE Joint Genome Institute"/>
            <consortium name="Mycorrhizal Genomics Consortium"/>
            <person name="Kohler A."/>
            <person name="Kuo A."/>
            <person name="Nagy L.G."/>
            <person name="Floudas D."/>
            <person name="Copeland A."/>
            <person name="Barry K.W."/>
            <person name="Cichocki N."/>
            <person name="Veneault-Fourrey C."/>
            <person name="LaButti K."/>
            <person name="Lindquist E.A."/>
            <person name="Lipzen A."/>
            <person name="Lundell T."/>
            <person name="Morin E."/>
            <person name="Murat C."/>
            <person name="Riley R."/>
            <person name="Ohm R."/>
            <person name="Sun H."/>
            <person name="Tunlid A."/>
            <person name="Henrissat B."/>
            <person name="Grigoriev I.V."/>
            <person name="Hibbett D.S."/>
            <person name="Martin F."/>
        </authorList>
    </citation>
    <scope>NUCLEOTIDE SEQUENCE [LARGE SCALE GENOMIC DNA]</scope>
    <source>
        <strain evidence="2">MAFF 305830</strain>
    </source>
</reference>
<sequence length="436" mass="48386">MSLPRRVPWASLSQLEQVYNAIYTTEDWEFSIKRLAAWKFAVGLPHALDAALSLLVASETDRNYVNSTAKLAARHAYGLAVVRFVNGLVDPLQVGVYARSISSIAVQIGLPLGLVEMRHACTHEELPSLETLREGIKTALSWLEQNYFLPTLAKNNQIPRSTPPIAPLLKRYKALMKTLVRDRSLQRSMQGELDLSLRSFEAWIGEAAVAAWNIWDSDGIERVSWALEKLSNALTQSGGLVPVAKKKQPTTIDASNVDIWSPLLVHIQDRHPEFGAILAESLITATVTFPDETDGAENAPRGPGYYNCISGWLLWIISHWSDIPDCDADSVTLLLFRSIPRDKSIPDHVTRLLALLKVTIPQVTSIVEPLEQVLLSAEEQKSKWALDSLALMQNRLDSLQSAPQTTIDVSASSEPRLTGWRLLSQETGWKECPIGT</sequence>
<dbReference type="Pfam" id="PF04031">
    <property type="entry name" value="Las1"/>
    <property type="match status" value="1"/>
</dbReference>
<dbReference type="GO" id="GO:0000460">
    <property type="term" value="P:maturation of 5.8S rRNA"/>
    <property type="evidence" value="ECO:0007669"/>
    <property type="project" value="TreeGrafter"/>
</dbReference>
<keyword evidence="2" id="KW-1185">Reference proteome</keyword>
<proteinExistence type="predicted"/>
<dbReference type="GO" id="GO:0090730">
    <property type="term" value="C:Las1 complex"/>
    <property type="evidence" value="ECO:0007669"/>
    <property type="project" value="InterPro"/>
</dbReference>
<dbReference type="GO" id="GO:0030687">
    <property type="term" value="C:preribosome, large subunit precursor"/>
    <property type="evidence" value="ECO:0007669"/>
    <property type="project" value="TreeGrafter"/>
</dbReference>
<evidence type="ECO:0000313" key="1">
    <source>
        <dbReference type="EMBL" id="KIM28856.1"/>
    </source>
</evidence>
<dbReference type="AlphaFoldDB" id="A0A0C3BBL7"/>
<dbReference type="OrthoDB" id="10263222at2759"/>
<reference evidence="1 2" key="1">
    <citation type="submission" date="2014-04" db="EMBL/GenBank/DDBJ databases">
        <authorList>
            <consortium name="DOE Joint Genome Institute"/>
            <person name="Kuo A."/>
            <person name="Zuccaro A."/>
            <person name="Kohler A."/>
            <person name="Nagy L.G."/>
            <person name="Floudas D."/>
            <person name="Copeland A."/>
            <person name="Barry K.W."/>
            <person name="Cichocki N."/>
            <person name="Veneault-Fourrey C."/>
            <person name="LaButti K."/>
            <person name="Lindquist E.A."/>
            <person name="Lipzen A."/>
            <person name="Lundell T."/>
            <person name="Morin E."/>
            <person name="Murat C."/>
            <person name="Sun H."/>
            <person name="Tunlid A."/>
            <person name="Henrissat B."/>
            <person name="Grigoriev I.V."/>
            <person name="Hibbett D.S."/>
            <person name="Martin F."/>
            <person name="Nordberg H.P."/>
            <person name="Cantor M.N."/>
            <person name="Hua S.X."/>
        </authorList>
    </citation>
    <scope>NUCLEOTIDE SEQUENCE [LARGE SCALE GENOMIC DNA]</scope>
    <source>
        <strain evidence="1 2">MAFF 305830</strain>
    </source>
</reference>
<protein>
    <recommendedName>
        <fullName evidence="3">Las1-domain-containing protein</fullName>
    </recommendedName>
</protein>
<accession>A0A0C3BBL7</accession>
<dbReference type="Proteomes" id="UP000054097">
    <property type="component" value="Unassembled WGS sequence"/>
</dbReference>